<dbReference type="Pfam" id="PF24537">
    <property type="entry name" value="zf-C2H2_fungi"/>
    <property type="match status" value="1"/>
</dbReference>
<proteinExistence type="predicted"/>
<evidence type="ECO:0000259" key="1">
    <source>
        <dbReference type="Pfam" id="PF24537"/>
    </source>
</evidence>
<accession>W9HA81</accession>
<name>W9HA81_FUSOX</name>
<dbReference type="InterPro" id="IPR057026">
    <property type="entry name" value="Znf-C2H2_ascomycetes"/>
</dbReference>
<evidence type="ECO:0000313" key="2">
    <source>
        <dbReference type="EMBL" id="EWY79463.1"/>
    </source>
</evidence>
<reference evidence="2 3" key="1">
    <citation type="submission" date="2011-06" db="EMBL/GenBank/DDBJ databases">
        <title>The Genome Sequence of Fusarium oxysporum FOSC 3-a.</title>
        <authorList>
            <consortium name="The Broad Institute Genome Sequencing Platform"/>
            <person name="Ma L.-J."/>
            <person name="Gale L.R."/>
            <person name="Schwartz D.C."/>
            <person name="Zhou S."/>
            <person name="Corby-Kistler H."/>
            <person name="Young S.K."/>
            <person name="Zeng Q."/>
            <person name="Gargeya S."/>
            <person name="Fitzgerald M."/>
            <person name="Haas B."/>
            <person name="Abouelleil A."/>
            <person name="Alvarado L."/>
            <person name="Arachchi H.M."/>
            <person name="Berlin A."/>
            <person name="Brown A."/>
            <person name="Chapman S.B."/>
            <person name="Chen Z."/>
            <person name="Dunbar C."/>
            <person name="Freedman E."/>
            <person name="Gearin G."/>
            <person name="Gellesch M."/>
            <person name="Goldberg J."/>
            <person name="Griggs A."/>
            <person name="Gujja S."/>
            <person name="Heiman D."/>
            <person name="Howarth C."/>
            <person name="Larson L."/>
            <person name="Lui A."/>
            <person name="MacDonald P.J.P."/>
            <person name="Mehta T."/>
            <person name="Montmayeur A."/>
            <person name="Murphy C."/>
            <person name="Neiman D."/>
            <person name="Pearson M."/>
            <person name="Priest M."/>
            <person name="Roberts A."/>
            <person name="Saif S."/>
            <person name="Shea T."/>
            <person name="Shenoy N."/>
            <person name="Sisk P."/>
            <person name="Stolte C."/>
            <person name="Sykes S."/>
            <person name="Wortman J."/>
            <person name="Nusbaum C."/>
            <person name="Birren B."/>
        </authorList>
    </citation>
    <scope>NUCLEOTIDE SEQUENCE [LARGE SCALE GENOMIC DNA]</scope>
    <source>
        <strain evidence="3">FOSC 3-a</strain>
    </source>
</reference>
<dbReference type="HOGENOM" id="CLU_2291809_0_0_1"/>
<dbReference type="AlphaFoldDB" id="W9HA81"/>
<organism evidence="2 3">
    <name type="scientific">Fusarium oxysporum NRRL 32931</name>
    <dbReference type="NCBI Taxonomy" id="660029"/>
    <lineage>
        <taxon>Eukaryota</taxon>
        <taxon>Fungi</taxon>
        <taxon>Dikarya</taxon>
        <taxon>Ascomycota</taxon>
        <taxon>Pezizomycotina</taxon>
        <taxon>Sordariomycetes</taxon>
        <taxon>Hypocreomycetidae</taxon>
        <taxon>Hypocreales</taxon>
        <taxon>Nectriaceae</taxon>
        <taxon>Fusarium</taxon>
        <taxon>Fusarium oxysporum species complex</taxon>
    </lineage>
</organism>
<dbReference type="EMBL" id="JH717865">
    <property type="protein sequence ID" value="EWY79463.1"/>
    <property type="molecule type" value="Genomic_DNA"/>
</dbReference>
<dbReference type="Proteomes" id="UP000030753">
    <property type="component" value="Unassembled WGS sequence"/>
</dbReference>
<evidence type="ECO:0000313" key="3">
    <source>
        <dbReference type="Proteomes" id="UP000030753"/>
    </source>
</evidence>
<protein>
    <recommendedName>
        <fullName evidence="1">C2H2-type zinc finger ascomycetes domain-containing protein</fullName>
    </recommendedName>
</protein>
<sequence>MHPTSITTANSSARCLLAGPSPAGISHSSWNSPDTATVSADLNLPTSISNQGLIHPRNISSTSTLKITEAQELRETKLQGLFVCECCPRKPKRFGTLAELM</sequence>
<gene>
    <name evidence="2" type="ORF">FOYG_17368</name>
</gene>
<feature type="domain" description="C2H2-type zinc finger ascomycetes" evidence="1">
    <location>
        <begin position="75"/>
        <end position="100"/>
    </location>
</feature>